<dbReference type="InterPro" id="IPR001347">
    <property type="entry name" value="SIS_dom"/>
</dbReference>
<reference evidence="6" key="1">
    <citation type="submission" date="2020-10" db="EMBL/GenBank/DDBJ databases">
        <authorList>
            <person name="Gilroy R."/>
        </authorList>
    </citation>
    <scope>NUCLEOTIDE SEQUENCE</scope>
    <source>
        <strain evidence="6">CHK195-11698</strain>
    </source>
</reference>
<dbReference type="AlphaFoldDB" id="A0A9D1HKR9"/>
<accession>A0A9D1HKR9</accession>
<dbReference type="InterPro" id="IPR009057">
    <property type="entry name" value="Homeodomain-like_sf"/>
</dbReference>
<dbReference type="InterPro" id="IPR046348">
    <property type="entry name" value="SIS_dom_sf"/>
</dbReference>
<dbReference type="InterPro" id="IPR000281">
    <property type="entry name" value="HTH_RpiR"/>
</dbReference>
<dbReference type="InterPro" id="IPR047640">
    <property type="entry name" value="RpiR-like"/>
</dbReference>
<dbReference type="PANTHER" id="PTHR30514:SF10">
    <property type="entry name" value="MURR_RPIR FAMILY TRANSCRIPTIONAL REGULATOR"/>
    <property type="match status" value="1"/>
</dbReference>
<dbReference type="Gene3D" id="3.40.50.10490">
    <property type="entry name" value="Glucose-6-phosphate isomerase like protein, domain 1"/>
    <property type="match status" value="1"/>
</dbReference>
<dbReference type="SUPFAM" id="SSF53697">
    <property type="entry name" value="SIS domain"/>
    <property type="match status" value="1"/>
</dbReference>
<evidence type="ECO:0000256" key="3">
    <source>
        <dbReference type="ARBA" id="ARBA00023163"/>
    </source>
</evidence>
<dbReference type="GO" id="GO:1901135">
    <property type="term" value="P:carbohydrate derivative metabolic process"/>
    <property type="evidence" value="ECO:0007669"/>
    <property type="project" value="InterPro"/>
</dbReference>
<dbReference type="InterPro" id="IPR036388">
    <property type="entry name" value="WH-like_DNA-bd_sf"/>
</dbReference>
<comment type="caution">
    <text evidence="6">The sequence shown here is derived from an EMBL/GenBank/DDBJ whole genome shotgun (WGS) entry which is preliminary data.</text>
</comment>
<evidence type="ECO:0000259" key="5">
    <source>
        <dbReference type="PROSITE" id="PS51464"/>
    </source>
</evidence>
<name>A0A9D1HKR9_9FIRM</name>
<dbReference type="PROSITE" id="PS51464">
    <property type="entry name" value="SIS"/>
    <property type="match status" value="1"/>
</dbReference>
<dbReference type="InterPro" id="IPR035472">
    <property type="entry name" value="RpiR-like_SIS"/>
</dbReference>
<proteinExistence type="predicted"/>
<dbReference type="Gene3D" id="1.10.10.10">
    <property type="entry name" value="Winged helix-like DNA-binding domain superfamily/Winged helix DNA-binding domain"/>
    <property type="match status" value="1"/>
</dbReference>
<dbReference type="PROSITE" id="PS51071">
    <property type="entry name" value="HTH_RPIR"/>
    <property type="match status" value="1"/>
</dbReference>
<gene>
    <name evidence="6" type="ORF">IAD15_00100</name>
</gene>
<keyword evidence="2" id="KW-0238">DNA-binding</keyword>
<feature type="domain" description="HTH rpiR-type" evidence="4">
    <location>
        <begin position="1"/>
        <end position="77"/>
    </location>
</feature>
<dbReference type="EMBL" id="DVMJ01000001">
    <property type="protein sequence ID" value="HIU12467.1"/>
    <property type="molecule type" value="Genomic_DNA"/>
</dbReference>
<evidence type="ECO:0000313" key="7">
    <source>
        <dbReference type="Proteomes" id="UP000824175"/>
    </source>
</evidence>
<dbReference type="GO" id="GO:0003677">
    <property type="term" value="F:DNA binding"/>
    <property type="evidence" value="ECO:0007669"/>
    <property type="project" value="UniProtKB-KW"/>
</dbReference>
<evidence type="ECO:0000313" key="6">
    <source>
        <dbReference type="EMBL" id="HIU12467.1"/>
    </source>
</evidence>
<protein>
    <submittedName>
        <fullName evidence="6">MurR/RpiR family transcriptional regulator</fullName>
    </submittedName>
</protein>
<organism evidence="6 7">
    <name type="scientific">Candidatus Fimiplasma intestinipullorum</name>
    <dbReference type="NCBI Taxonomy" id="2840825"/>
    <lineage>
        <taxon>Bacteria</taxon>
        <taxon>Bacillati</taxon>
        <taxon>Bacillota</taxon>
        <taxon>Clostridia</taxon>
        <taxon>Eubacteriales</taxon>
        <taxon>Candidatus Fimiplasma</taxon>
    </lineage>
</organism>
<sequence>MERILEHIVQDYQLNENDRYMLQYVLDHSEEVVHMSTRQLAEKTYTNATAVVRFVKKIGFANYGDFKIHLHDFLSRYHLQKMEILSHEGLLSIMDKLAALEAGIIDQTRSMITFETFKQVMACISQKQYIDIIAKDTNACIGDYASHLLCSLGKIVTVYQNEDRQLWLSLNSDDQHTVIVISKYGRDPHLKNVANILVERGIPLIIITSHKASPLTKKQALTLYGVIHDEFAGLKDMIFYVSLKYLFDLVYSLLISENLSQAEEWDRLYERLYNQQFKG</sequence>
<dbReference type="PANTHER" id="PTHR30514">
    <property type="entry name" value="GLUCOKINASE"/>
    <property type="match status" value="1"/>
</dbReference>
<dbReference type="CDD" id="cd05013">
    <property type="entry name" value="SIS_RpiR"/>
    <property type="match status" value="1"/>
</dbReference>
<keyword evidence="1" id="KW-0805">Transcription regulation</keyword>
<dbReference type="Pfam" id="PF01380">
    <property type="entry name" value="SIS"/>
    <property type="match status" value="1"/>
</dbReference>
<keyword evidence="3" id="KW-0804">Transcription</keyword>
<dbReference type="Proteomes" id="UP000824175">
    <property type="component" value="Unassembled WGS sequence"/>
</dbReference>
<dbReference type="GO" id="GO:0003700">
    <property type="term" value="F:DNA-binding transcription factor activity"/>
    <property type="evidence" value="ECO:0007669"/>
    <property type="project" value="InterPro"/>
</dbReference>
<evidence type="ECO:0000256" key="1">
    <source>
        <dbReference type="ARBA" id="ARBA00023015"/>
    </source>
</evidence>
<feature type="domain" description="SIS" evidence="5">
    <location>
        <begin position="120"/>
        <end position="264"/>
    </location>
</feature>
<dbReference type="GO" id="GO:0097367">
    <property type="term" value="F:carbohydrate derivative binding"/>
    <property type="evidence" value="ECO:0007669"/>
    <property type="project" value="InterPro"/>
</dbReference>
<dbReference type="Pfam" id="PF01418">
    <property type="entry name" value="HTH_6"/>
    <property type="match status" value="1"/>
</dbReference>
<evidence type="ECO:0000259" key="4">
    <source>
        <dbReference type="PROSITE" id="PS51071"/>
    </source>
</evidence>
<dbReference type="SUPFAM" id="SSF46689">
    <property type="entry name" value="Homeodomain-like"/>
    <property type="match status" value="1"/>
</dbReference>
<evidence type="ECO:0000256" key="2">
    <source>
        <dbReference type="ARBA" id="ARBA00023125"/>
    </source>
</evidence>
<reference evidence="6" key="2">
    <citation type="journal article" date="2021" name="PeerJ">
        <title>Extensive microbial diversity within the chicken gut microbiome revealed by metagenomics and culture.</title>
        <authorList>
            <person name="Gilroy R."/>
            <person name="Ravi A."/>
            <person name="Getino M."/>
            <person name="Pursley I."/>
            <person name="Horton D.L."/>
            <person name="Alikhan N.F."/>
            <person name="Baker D."/>
            <person name="Gharbi K."/>
            <person name="Hall N."/>
            <person name="Watson M."/>
            <person name="Adriaenssens E.M."/>
            <person name="Foster-Nyarko E."/>
            <person name="Jarju S."/>
            <person name="Secka A."/>
            <person name="Antonio M."/>
            <person name="Oren A."/>
            <person name="Chaudhuri R.R."/>
            <person name="La Ragione R."/>
            <person name="Hildebrand F."/>
            <person name="Pallen M.J."/>
        </authorList>
    </citation>
    <scope>NUCLEOTIDE SEQUENCE</scope>
    <source>
        <strain evidence="6">CHK195-11698</strain>
    </source>
</reference>